<keyword evidence="10" id="KW-1185">Reference proteome</keyword>
<organism evidence="9 10">
    <name type="scientific">Leptidea sinapis</name>
    <dbReference type="NCBI Taxonomy" id="189913"/>
    <lineage>
        <taxon>Eukaryota</taxon>
        <taxon>Metazoa</taxon>
        <taxon>Ecdysozoa</taxon>
        <taxon>Arthropoda</taxon>
        <taxon>Hexapoda</taxon>
        <taxon>Insecta</taxon>
        <taxon>Pterygota</taxon>
        <taxon>Neoptera</taxon>
        <taxon>Endopterygota</taxon>
        <taxon>Lepidoptera</taxon>
        <taxon>Glossata</taxon>
        <taxon>Ditrysia</taxon>
        <taxon>Papilionoidea</taxon>
        <taxon>Pieridae</taxon>
        <taxon>Dismorphiinae</taxon>
        <taxon>Leptidea</taxon>
    </lineage>
</organism>
<dbReference type="Gene3D" id="2.40.10.10">
    <property type="entry name" value="Trypsin-like serine proteases"/>
    <property type="match status" value="2"/>
</dbReference>
<dbReference type="AlphaFoldDB" id="A0A5E4PWT5"/>
<accession>A0A5E4PWT5</accession>
<dbReference type="GO" id="GO:0004252">
    <property type="term" value="F:serine-type endopeptidase activity"/>
    <property type="evidence" value="ECO:0007669"/>
    <property type="project" value="InterPro"/>
</dbReference>
<dbReference type="InterPro" id="IPR001314">
    <property type="entry name" value="Peptidase_S1A"/>
</dbReference>
<evidence type="ECO:0000256" key="3">
    <source>
        <dbReference type="ARBA" id="ARBA00022801"/>
    </source>
</evidence>
<dbReference type="PROSITE" id="PS50240">
    <property type="entry name" value="TRYPSIN_DOM"/>
    <property type="match status" value="1"/>
</dbReference>
<evidence type="ECO:0000256" key="1">
    <source>
        <dbReference type="ARBA" id="ARBA00007664"/>
    </source>
</evidence>
<evidence type="ECO:0000313" key="9">
    <source>
        <dbReference type="EMBL" id="VVC90470.1"/>
    </source>
</evidence>
<proteinExistence type="inferred from homology"/>
<dbReference type="InterPro" id="IPR001254">
    <property type="entry name" value="Trypsin_dom"/>
</dbReference>
<gene>
    <name evidence="9" type="ORF">LSINAPIS_LOCUS3370</name>
</gene>
<dbReference type="PROSITE" id="PS00135">
    <property type="entry name" value="TRYPSIN_SER"/>
    <property type="match status" value="1"/>
</dbReference>
<keyword evidence="4 6" id="KW-0720">Serine protease</keyword>
<dbReference type="Proteomes" id="UP000324832">
    <property type="component" value="Unassembled WGS sequence"/>
</dbReference>
<dbReference type="PRINTS" id="PR00722">
    <property type="entry name" value="CHYMOTRYPSIN"/>
</dbReference>
<dbReference type="Pfam" id="PF00089">
    <property type="entry name" value="Trypsin"/>
    <property type="match status" value="1"/>
</dbReference>
<dbReference type="SMART" id="SM00020">
    <property type="entry name" value="Tryp_SPc"/>
    <property type="match status" value="1"/>
</dbReference>
<dbReference type="PANTHER" id="PTHR24276">
    <property type="entry name" value="POLYSERASE-RELATED"/>
    <property type="match status" value="1"/>
</dbReference>
<dbReference type="EMBL" id="FZQP02000793">
    <property type="protein sequence ID" value="VVC90470.1"/>
    <property type="molecule type" value="Genomic_DNA"/>
</dbReference>
<feature type="domain" description="Peptidase S1" evidence="8">
    <location>
        <begin position="50"/>
        <end position="284"/>
    </location>
</feature>
<dbReference type="PROSITE" id="PS00134">
    <property type="entry name" value="TRYPSIN_HIS"/>
    <property type="match status" value="1"/>
</dbReference>
<sequence length="284" mass="30081">MKCFVLLLVVVGVVVAEESILVDYHGRVGIPKAMMMKQAEAATDFDGARIVGGSTANLGEHPYMVGLLINLQSGHTSACGASLVSNTRLLTAAHCWTTRNYWGTSLVAVLGSTRLFSGGVRVNSNNVQVHSSYNNANLNNDVAVIVIPHVAYTNSIGAIVLPSGLLEHMTYAGERAVTAGYGRTSDTGSSDDQLRHVALTVIQNFECANIYGTSSVINSNICTSGMARQGPCTGDSGGPLVFTFSNVRYLIGITSFVADRGCEALLPAGYARTTSFLAWIRARL</sequence>
<feature type="signal peptide" evidence="7">
    <location>
        <begin position="1"/>
        <end position="16"/>
    </location>
</feature>
<dbReference type="SUPFAM" id="SSF50494">
    <property type="entry name" value="Trypsin-like serine proteases"/>
    <property type="match status" value="1"/>
</dbReference>
<dbReference type="InterPro" id="IPR018114">
    <property type="entry name" value="TRYPSIN_HIS"/>
</dbReference>
<reference evidence="9 10" key="1">
    <citation type="submission" date="2017-07" db="EMBL/GenBank/DDBJ databases">
        <authorList>
            <person name="Talla V."/>
            <person name="Backstrom N."/>
        </authorList>
    </citation>
    <scope>NUCLEOTIDE SEQUENCE [LARGE SCALE GENOMIC DNA]</scope>
</reference>
<keyword evidence="3 6" id="KW-0378">Hydrolase</keyword>
<keyword evidence="2 6" id="KW-0645">Protease</keyword>
<dbReference type="InterPro" id="IPR033116">
    <property type="entry name" value="TRYPSIN_SER"/>
</dbReference>
<dbReference type="InterPro" id="IPR043504">
    <property type="entry name" value="Peptidase_S1_PA_chymotrypsin"/>
</dbReference>
<evidence type="ECO:0000313" key="10">
    <source>
        <dbReference type="Proteomes" id="UP000324832"/>
    </source>
</evidence>
<keyword evidence="5" id="KW-1015">Disulfide bond</keyword>
<evidence type="ECO:0000256" key="5">
    <source>
        <dbReference type="ARBA" id="ARBA00023157"/>
    </source>
</evidence>
<protein>
    <recommendedName>
        <fullName evidence="8">Peptidase S1 domain-containing protein</fullName>
    </recommendedName>
</protein>
<evidence type="ECO:0000259" key="8">
    <source>
        <dbReference type="PROSITE" id="PS50240"/>
    </source>
</evidence>
<dbReference type="InterPro" id="IPR050430">
    <property type="entry name" value="Peptidase_S1"/>
</dbReference>
<name>A0A5E4PWT5_9NEOP</name>
<dbReference type="PANTHER" id="PTHR24276:SF91">
    <property type="entry name" value="AT26814P-RELATED"/>
    <property type="match status" value="1"/>
</dbReference>
<dbReference type="GO" id="GO:0006508">
    <property type="term" value="P:proteolysis"/>
    <property type="evidence" value="ECO:0007669"/>
    <property type="project" value="UniProtKB-KW"/>
</dbReference>
<keyword evidence="7" id="KW-0732">Signal</keyword>
<dbReference type="CDD" id="cd00190">
    <property type="entry name" value="Tryp_SPc"/>
    <property type="match status" value="1"/>
</dbReference>
<evidence type="ECO:0000256" key="7">
    <source>
        <dbReference type="SAM" id="SignalP"/>
    </source>
</evidence>
<dbReference type="InterPro" id="IPR009003">
    <property type="entry name" value="Peptidase_S1_PA"/>
</dbReference>
<evidence type="ECO:0000256" key="6">
    <source>
        <dbReference type="RuleBase" id="RU363034"/>
    </source>
</evidence>
<evidence type="ECO:0000256" key="2">
    <source>
        <dbReference type="ARBA" id="ARBA00022670"/>
    </source>
</evidence>
<comment type="similarity">
    <text evidence="1">Belongs to the peptidase S1 family.</text>
</comment>
<evidence type="ECO:0000256" key="4">
    <source>
        <dbReference type="ARBA" id="ARBA00022825"/>
    </source>
</evidence>
<feature type="chain" id="PRO_5022979668" description="Peptidase S1 domain-containing protein" evidence="7">
    <location>
        <begin position="17"/>
        <end position="284"/>
    </location>
</feature>